<dbReference type="AlphaFoldDB" id="A0AAV4T974"/>
<comment type="caution">
    <text evidence="3">The sequence shown here is derived from an EMBL/GenBank/DDBJ whole genome shotgun (WGS) entry which is preliminary data.</text>
</comment>
<evidence type="ECO:0008006" key="5">
    <source>
        <dbReference type="Google" id="ProtNLM"/>
    </source>
</evidence>
<organism evidence="3 4">
    <name type="scientific">Caerostris extrusa</name>
    <name type="common">Bark spider</name>
    <name type="synonym">Caerostris bankana</name>
    <dbReference type="NCBI Taxonomy" id="172846"/>
    <lineage>
        <taxon>Eukaryota</taxon>
        <taxon>Metazoa</taxon>
        <taxon>Ecdysozoa</taxon>
        <taxon>Arthropoda</taxon>
        <taxon>Chelicerata</taxon>
        <taxon>Arachnida</taxon>
        <taxon>Araneae</taxon>
        <taxon>Araneomorphae</taxon>
        <taxon>Entelegynae</taxon>
        <taxon>Araneoidea</taxon>
        <taxon>Araneidae</taxon>
        <taxon>Caerostris</taxon>
    </lineage>
</organism>
<evidence type="ECO:0000256" key="2">
    <source>
        <dbReference type="SAM" id="SignalP"/>
    </source>
</evidence>
<name>A0AAV4T974_CAEEX</name>
<feature type="signal peptide" evidence="2">
    <location>
        <begin position="1"/>
        <end position="18"/>
    </location>
</feature>
<proteinExistence type="predicted"/>
<evidence type="ECO:0000313" key="3">
    <source>
        <dbReference type="EMBL" id="GIY43223.1"/>
    </source>
</evidence>
<reference evidence="3 4" key="1">
    <citation type="submission" date="2021-06" db="EMBL/GenBank/DDBJ databases">
        <title>Caerostris extrusa draft genome.</title>
        <authorList>
            <person name="Kono N."/>
            <person name="Arakawa K."/>
        </authorList>
    </citation>
    <scope>NUCLEOTIDE SEQUENCE [LARGE SCALE GENOMIC DNA]</scope>
</reference>
<feature type="region of interest" description="Disordered" evidence="1">
    <location>
        <begin position="84"/>
        <end position="108"/>
    </location>
</feature>
<sequence length="108" mass="12145">MSAGCVIFFFLTAGSALSEHLCKLISVSSFSGVLNTIFCFSDDQRTRECCFMTLQWKRIVFLVHPFSLWIAFLNFCAADNRTPLMQSGGRRPRSQAISKHSEIKNEGS</sequence>
<feature type="compositionally biased region" description="Basic and acidic residues" evidence="1">
    <location>
        <begin position="99"/>
        <end position="108"/>
    </location>
</feature>
<accession>A0AAV4T974</accession>
<evidence type="ECO:0000313" key="4">
    <source>
        <dbReference type="Proteomes" id="UP001054945"/>
    </source>
</evidence>
<dbReference type="Proteomes" id="UP001054945">
    <property type="component" value="Unassembled WGS sequence"/>
</dbReference>
<feature type="chain" id="PRO_5043932545" description="Secreted protein" evidence="2">
    <location>
        <begin position="19"/>
        <end position="108"/>
    </location>
</feature>
<keyword evidence="2" id="KW-0732">Signal</keyword>
<protein>
    <recommendedName>
        <fullName evidence="5">Secreted protein</fullName>
    </recommendedName>
</protein>
<dbReference type="EMBL" id="BPLR01010947">
    <property type="protein sequence ID" value="GIY43223.1"/>
    <property type="molecule type" value="Genomic_DNA"/>
</dbReference>
<keyword evidence="4" id="KW-1185">Reference proteome</keyword>
<gene>
    <name evidence="3" type="ORF">CEXT_637131</name>
</gene>
<evidence type="ECO:0000256" key="1">
    <source>
        <dbReference type="SAM" id="MobiDB-lite"/>
    </source>
</evidence>